<sequence length="54" mass="5929">MERGRQELRVAANRTSIGALDQKLSLPEVGAGGGRIGWNQFSNQLLLNSLSFDR</sequence>
<feature type="non-terminal residue" evidence="1">
    <location>
        <position position="54"/>
    </location>
</feature>
<evidence type="ECO:0000313" key="1">
    <source>
        <dbReference type="EMBL" id="MED6215620.1"/>
    </source>
</evidence>
<organism evidence="1 2">
    <name type="scientific">Stylosanthes scabra</name>
    <dbReference type="NCBI Taxonomy" id="79078"/>
    <lineage>
        <taxon>Eukaryota</taxon>
        <taxon>Viridiplantae</taxon>
        <taxon>Streptophyta</taxon>
        <taxon>Embryophyta</taxon>
        <taxon>Tracheophyta</taxon>
        <taxon>Spermatophyta</taxon>
        <taxon>Magnoliopsida</taxon>
        <taxon>eudicotyledons</taxon>
        <taxon>Gunneridae</taxon>
        <taxon>Pentapetalae</taxon>
        <taxon>rosids</taxon>
        <taxon>fabids</taxon>
        <taxon>Fabales</taxon>
        <taxon>Fabaceae</taxon>
        <taxon>Papilionoideae</taxon>
        <taxon>50 kb inversion clade</taxon>
        <taxon>dalbergioids sensu lato</taxon>
        <taxon>Dalbergieae</taxon>
        <taxon>Pterocarpus clade</taxon>
        <taxon>Stylosanthes</taxon>
    </lineage>
</organism>
<comment type="caution">
    <text evidence="1">The sequence shown here is derived from an EMBL/GenBank/DDBJ whole genome shotgun (WGS) entry which is preliminary data.</text>
</comment>
<reference evidence="1 2" key="1">
    <citation type="journal article" date="2023" name="Plants (Basel)">
        <title>Bridging the Gap: Combining Genomics and Transcriptomics Approaches to Understand Stylosanthes scabra, an Orphan Legume from the Brazilian Caatinga.</title>
        <authorList>
            <person name="Ferreira-Neto J.R.C."/>
            <person name="da Silva M.D."/>
            <person name="Binneck E."/>
            <person name="de Melo N.F."/>
            <person name="da Silva R.H."/>
            <person name="de Melo A.L.T.M."/>
            <person name="Pandolfi V."/>
            <person name="Bustamante F.O."/>
            <person name="Brasileiro-Vidal A.C."/>
            <person name="Benko-Iseppon A.M."/>
        </authorList>
    </citation>
    <scope>NUCLEOTIDE SEQUENCE [LARGE SCALE GENOMIC DNA]</scope>
    <source>
        <tissue evidence="1">Leaves</tissue>
    </source>
</reference>
<accession>A0ABU6YZ68</accession>
<dbReference type="Proteomes" id="UP001341840">
    <property type="component" value="Unassembled WGS sequence"/>
</dbReference>
<dbReference type="EMBL" id="JASCZI010254730">
    <property type="protein sequence ID" value="MED6215620.1"/>
    <property type="molecule type" value="Genomic_DNA"/>
</dbReference>
<name>A0ABU6YZ68_9FABA</name>
<proteinExistence type="predicted"/>
<evidence type="ECO:0000313" key="2">
    <source>
        <dbReference type="Proteomes" id="UP001341840"/>
    </source>
</evidence>
<protein>
    <submittedName>
        <fullName evidence="1">Uncharacterized protein</fullName>
    </submittedName>
</protein>
<keyword evidence="2" id="KW-1185">Reference proteome</keyword>
<gene>
    <name evidence="1" type="ORF">PIB30_115609</name>
</gene>